<keyword evidence="1" id="KW-0472">Membrane</keyword>
<dbReference type="PANTHER" id="PTHR13132">
    <property type="entry name" value="ALPHA- 1,6 -FUCOSYLTRANSFERASE"/>
    <property type="match status" value="1"/>
</dbReference>
<name>A0A9N8HUP8_9STRA</name>
<dbReference type="GO" id="GO:0046921">
    <property type="term" value="F:alpha-(1-&gt;6)-fucosyltransferase activity"/>
    <property type="evidence" value="ECO:0007669"/>
    <property type="project" value="TreeGrafter"/>
</dbReference>
<accession>A0A9N8HUP8</accession>
<dbReference type="GO" id="GO:0006487">
    <property type="term" value="P:protein N-linked glycosylation"/>
    <property type="evidence" value="ECO:0007669"/>
    <property type="project" value="TreeGrafter"/>
</dbReference>
<sequence>MNMRAPEMKLPQTFPTQDAEKGDRLRWRYLAVSLFGFLFVSMGIVNDNQLLVQYQSQTRKLEVEDQLSQHPTKENIEGKEDDIATSSRRLLKEYQAIEQDDKDLIKKDESLTQGYPIKCSPWETDMDPWWQMHPDWEPYNENETHTCFRPIQHEERAAFFREVYQSQYHGMDCSQVRTRHITGVGYAAAVGYMCGGFYSAFRQGYPFQVTKVRESMRWLYAPPLDPSPGTNRSWAACPSQDNFCYFLPISNCQREWGRSEDSVSRKYARREVRDNPVRGEQYMWLKSYLTRPRQEVRRRLAELIQQEAPVLDPSTPCVWIHVRRTDAMSEFRNLRNFYGLNEYLERGNVSAGDNILLLTDDQTTIEEAHLLYPEYKWNYWNRTRYRGRQKRNSHIPSDDQAREMLIILAELQLAGQCTKGVHGTSNMVGMLQAAMALEHGMANIELISIDGDLKKERVPAEEFLKDLEAKLKAARNAVLA</sequence>
<dbReference type="AlphaFoldDB" id="A0A9N8HUP8"/>
<organism evidence="2 3">
    <name type="scientific">Seminavis robusta</name>
    <dbReference type="NCBI Taxonomy" id="568900"/>
    <lineage>
        <taxon>Eukaryota</taxon>
        <taxon>Sar</taxon>
        <taxon>Stramenopiles</taxon>
        <taxon>Ochrophyta</taxon>
        <taxon>Bacillariophyta</taxon>
        <taxon>Bacillariophyceae</taxon>
        <taxon>Bacillariophycidae</taxon>
        <taxon>Naviculales</taxon>
        <taxon>Naviculaceae</taxon>
        <taxon>Seminavis</taxon>
    </lineage>
</organism>
<dbReference type="EMBL" id="CAICTM010001409">
    <property type="protein sequence ID" value="CAB9523393.1"/>
    <property type="molecule type" value="Genomic_DNA"/>
</dbReference>
<feature type="transmembrane region" description="Helical" evidence="1">
    <location>
        <begin position="27"/>
        <end position="45"/>
    </location>
</feature>
<gene>
    <name evidence="2" type="ORF">SEMRO_1411_G270400.1</name>
</gene>
<protein>
    <submittedName>
        <fullName evidence="2">Uncharacterized protein</fullName>
    </submittedName>
</protein>
<keyword evidence="1" id="KW-1133">Transmembrane helix</keyword>
<proteinExistence type="predicted"/>
<keyword evidence="1" id="KW-0812">Transmembrane</keyword>
<keyword evidence="3" id="KW-1185">Reference proteome</keyword>
<evidence type="ECO:0000313" key="3">
    <source>
        <dbReference type="Proteomes" id="UP001153069"/>
    </source>
</evidence>
<reference evidence="2" key="1">
    <citation type="submission" date="2020-06" db="EMBL/GenBank/DDBJ databases">
        <authorList>
            <consortium name="Plant Systems Biology data submission"/>
        </authorList>
    </citation>
    <scope>NUCLEOTIDE SEQUENCE</scope>
    <source>
        <strain evidence="2">D6</strain>
    </source>
</reference>
<dbReference type="Gene3D" id="3.40.50.11350">
    <property type="match status" value="1"/>
</dbReference>
<evidence type="ECO:0000256" key="1">
    <source>
        <dbReference type="SAM" id="Phobius"/>
    </source>
</evidence>
<comment type="caution">
    <text evidence="2">The sequence shown here is derived from an EMBL/GenBank/DDBJ whole genome shotgun (WGS) entry which is preliminary data.</text>
</comment>
<dbReference type="OrthoDB" id="2014825at2759"/>
<dbReference type="Proteomes" id="UP001153069">
    <property type="component" value="Unassembled WGS sequence"/>
</dbReference>
<evidence type="ECO:0000313" key="2">
    <source>
        <dbReference type="EMBL" id="CAB9523393.1"/>
    </source>
</evidence>
<dbReference type="PANTHER" id="PTHR13132:SF29">
    <property type="entry name" value="ALPHA-(1,6)-FUCOSYLTRANSFERASE"/>
    <property type="match status" value="1"/>
</dbReference>